<dbReference type="STRING" id="1120996.SAMN02746066_01984"/>
<keyword evidence="2" id="KW-0472">Membrane</keyword>
<organism evidence="3 4">
    <name type="scientific">Anaerosporobacter mobilis DSM 15930</name>
    <dbReference type="NCBI Taxonomy" id="1120996"/>
    <lineage>
        <taxon>Bacteria</taxon>
        <taxon>Bacillati</taxon>
        <taxon>Bacillota</taxon>
        <taxon>Clostridia</taxon>
        <taxon>Lachnospirales</taxon>
        <taxon>Lachnospiraceae</taxon>
        <taxon>Anaerosporobacter</taxon>
    </lineage>
</organism>
<feature type="transmembrane region" description="Helical" evidence="2">
    <location>
        <begin position="12"/>
        <end position="29"/>
    </location>
</feature>
<protein>
    <submittedName>
        <fullName evidence="3">Uncharacterized protein</fullName>
    </submittedName>
</protein>
<feature type="region of interest" description="Disordered" evidence="1">
    <location>
        <begin position="238"/>
        <end position="277"/>
    </location>
</feature>
<feature type="region of interest" description="Disordered" evidence="1">
    <location>
        <begin position="289"/>
        <end position="311"/>
    </location>
</feature>
<feature type="compositionally biased region" description="Basic and acidic residues" evidence="1">
    <location>
        <begin position="238"/>
        <end position="256"/>
    </location>
</feature>
<dbReference type="RefSeq" id="WP_073286903.1">
    <property type="nucleotide sequence ID" value="NZ_FRCP01000010.1"/>
</dbReference>
<feature type="compositionally biased region" description="Basic and acidic residues" evidence="1">
    <location>
        <begin position="298"/>
        <end position="311"/>
    </location>
</feature>
<name>A0A1M7IVZ3_9FIRM</name>
<evidence type="ECO:0000313" key="4">
    <source>
        <dbReference type="Proteomes" id="UP000184038"/>
    </source>
</evidence>
<gene>
    <name evidence="3" type="ORF">SAMN02746066_01984</name>
</gene>
<dbReference type="AlphaFoldDB" id="A0A1M7IVZ3"/>
<dbReference type="EMBL" id="FRCP01000010">
    <property type="protein sequence ID" value="SHM44879.1"/>
    <property type="molecule type" value="Genomic_DNA"/>
</dbReference>
<feature type="transmembrane region" description="Helical" evidence="2">
    <location>
        <begin position="124"/>
        <end position="145"/>
    </location>
</feature>
<keyword evidence="2" id="KW-1133">Transmembrane helix</keyword>
<dbReference type="OrthoDB" id="9800316at2"/>
<feature type="transmembrane region" description="Helical" evidence="2">
    <location>
        <begin position="99"/>
        <end position="118"/>
    </location>
</feature>
<proteinExistence type="predicted"/>
<reference evidence="3 4" key="1">
    <citation type="submission" date="2016-11" db="EMBL/GenBank/DDBJ databases">
        <authorList>
            <person name="Jaros S."/>
            <person name="Januszkiewicz K."/>
            <person name="Wedrychowicz H."/>
        </authorList>
    </citation>
    <scope>NUCLEOTIDE SEQUENCE [LARGE SCALE GENOMIC DNA]</scope>
    <source>
        <strain evidence="3 4">DSM 15930</strain>
    </source>
</reference>
<dbReference type="Proteomes" id="UP000184038">
    <property type="component" value="Unassembled WGS sequence"/>
</dbReference>
<evidence type="ECO:0000313" key="3">
    <source>
        <dbReference type="EMBL" id="SHM44879.1"/>
    </source>
</evidence>
<keyword evidence="4" id="KW-1185">Reference proteome</keyword>
<sequence>MIQQLYDDYIFIYGMAGLCVLGTLLKIMVSRTYKRLIKASDNMGSTKHKLMKLMKMKFEACYKLKIGVNNVDSFVDKYVYKHKICGIHLYTWENIGGQLLILCLLAGTVGSVLGLVYNCGKNDILITFFSGVFTSSLLIVVESFINLGAKKSILKANITDYLENFLKVRLEQENFTPEVLEEYRQEYFSSVKKSDGKKDKKKETKSVESSSIVEDKYTRNRRIVEELKAEEQALKLDKEKEREKKRQFEKEQRSSSDLKNQSVAGEREISKKERNKEMLLREKELNAKQIKAQQVREIPAEEKPNKAVDEVQKNLQPIHTVKEDEVESMRFLIKNLADTAASQEGAHEAEEQIMPKEKVDSKKDNQRVSRTESEEKIIEDILKEFLA</sequence>
<feature type="compositionally biased region" description="Basic and acidic residues" evidence="1">
    <location>
        <begin position="265"/>
        <end position="277"/>
    </location>
</feature>
<feature type="compositionally biased region" description="Basic and acidic residues" evidence="1">
    <location>
        <begin position="345"/>
        <end position="373"/>
    </location>
</feature>
<feature type="region of interest" description="Disordered" evidence="1">
    <location>
        <begin position="342"/>
        <end position="373"/>
    </location>
</feature>
<accession>A0A1M7IVZ3</accession>
<evidence type="ECO:0000256" key="1">
    <source>
        <dbReference type="SAM" id="MobiDB-lite"/>
    </source>
</evidence>
<keyword evidence="2" id="KW-0812">Transmembrane</keyword>
<evidence type="ECO:0000256" key="2">
    <source>
        <dbReference type="SAM" id="Phobius"/>
    </source>
</evidence>